<feature type="compositionally biased region" description="Pro residues" evidence="1">
    <location>
        <begin position="93"/>
        <end position="102"/>
    </location>
</feature>
<reference evidence="2 3" key="1">
    <citation type="submission" date="2018-01" db="EMBL/GenBank/DDBJ databases">
        <title>Genome characterization of the sugarcane-associated fungus Trichoderma ghanense CCMA-1212 and their application in lignocelulose bioconversion.</title>
        <authorList>
            <person name="Steindorff A.S."/>
            <person name="Mendes T.D."/>
            <person name="Vilela E.S.D."/>
            <person name="Rodrigues D.S."/>
            <person name="Formighieri E.F."/>
            <person name="Melo I.S."/>
            <person name="Favaro L.C.L."/>
        </authorList>
    </citation>
    <scope>NUCLEOTIDE SEQUENCE [LARGE SCALE GENOMIC DNA]</scope>
    <source>
        <strain evidence="2 3">CCMA-1212</strain>
    </source>
</reference>
<evidence type="ECO:0000313" key="3">
    <source>
        <dbReference type="Proteomes" id="UP001642720"/>
    </source>
</evidence>
<name>A0ABY2H1Q0_9HYPO</name>
<feature type="compositionally biased region" description="Polar residues" evidence="1">
    <location>
        <begin position="113"/>
        <end position="122"/>
    </location>
</feature>
<evidence type="ECO:0000313" key="2">
    <source>
        <dbReference type="EMBL" id="TFB02167.1"/>
    </source>
</evidence>
<proteinExistence type="predicted"/>
<dbReference type="Proteomes" id="UP001642720">
    <property type="component" value="Unassembled WGS sequence"/>
</dbReference>
<evidence type="ECO:0000256" key="1">
    <source>
        <dbReference type="SAM" id="MobiDB-lite"/>
    </source>
</evidence>
<feature type="region of interest" description="Disordered" evidence="1">
    <location>
        <begin position="85"/>
        <end position="144"/>
    </location>
</feature>
<protein>
    <submittedName>
        <fullName evidence="2">Uncharacterized protein</fullName>
    </submittedName>
</protein>
<gene>
    <name evidence="2" type="ORF">CCMA1212_005909</name>
</gene>
<dbReference type="RefSeq" id="XP_073558368.1">
    <property type="nucleotide sequence ID" value="XM_073703153.1"/>
</dbReference>
<dbReference type="EMBL" id="PPTA01000007">
    <property type="protein sequence ID" value="TFB02167.1"/>
    <property type="molecule type" value="Genomic_DNA"/>
</dbReference>
<feature type="region of interest" description="Disordered" evidence="1">
    <location>
        <begin position="32"/>
        <end position="61"/>
    </location>
</feature>
<comment type="caution">
    <text evidence="2">The sequence shown here is derived from an EMBL/GenBank/DDBJ whole genome shotgun (WGS) entry which is preliminary data.</text>
</comment>
<keyword evidence="3" id="KW-1185">Reference proteome</keyword>
<dbReference type="GeneID" id="300577603"/>
<accession>A0ABY2H1Q0</accession>
<sequence length="225" mass="24628">MTNERRAACLVADGEGASRGCYNGAGKLYDMQRRKRAQPVKPEKKGAEDQDQDGGCWSADVMKTQTRIAGVRPRTSKRARICRQHLSLWTNPPASPLLSPHPSPERDKRQRTKANSNQNPSSMFPLRASHHPEPSEPFTNLTNRLPRHGTSWALSWPLKDGRRPAMRVLLPSSPPPPLDATPSPSAGIPARPFHTAITGRCLSTGSDWTGGGASWALNSTLWVDG</sequence>
<organism evidence="2 3">
    <name type="scientific">Trichoderma ghanense</name>
    <dbReference type="NCBI Taxonomy" id="65468"/>
    <lineage>
        <taxon>Eukaryota</taxon>
        <taxon>Fungi</taxon>
        <taxon>Dikarya</taxon>
        <taxon>Ascomycota</taxon>
        <taxon>Pezizomycotina</taxon>
        <taxon>Sordariomycetes</taxon>
        <taxon>Hypocreomycetidae</taxon>
        <taxon>Hypocreales</taxon>
        <taxon>Hypocreaceae</taxon>
        <taxon>Trichoderma</taxon>
    </lineage>
</organism>